<keyword evidence="1" id="KW-0812">Transmembrane</keyword>
<accession>A0ABX6T8Q1</accession>
<dbReference type="SUPFAM" id="SSF81324">
    <property type="entry name" value="Voltage-gated potassium channels"/>
    <property type="match status" value="1"/>
</dbReference>
<proteinExistence type="predicted"/>
<dbReference type="EMBL" id="CP060782">
    <property type="protein sequence ID" value="QNP46221.1"/>
    <property type="molecule type" value="Genomic_DNA"/>
</dbReference>
<feature type="transmembrane region" description="Helical" evidence="1">
    <location>
        <begin position="55"/>
        <end position="81"/>
    </location>
</feature>
<sequence length="146" mass="16045">MSDEVIVVDLGLQLAAVAGFVLLMVLIHSSGLVGISRALHLHDERSIPNEFGLRAAALMGTYGLLLFVLHFIEILIFAVFFRYVGALRSMEEALYYSASCYATLGTAASNFAEEWRLVGALESLIGFVLIGWSTAFMVRTLRKIID</sequence>
<feature type="domain" description="Potassium channel" evidence="2">
    <location>
        <begin position="70"/>
        <end position="142"/>
    </location>
</feature>
<keyword evidence="1" id="KW-0472">Membrane</keyword>
<keyword evidence="4" id="KW-1185">Reference proteome</keyword>
<name>A0ABX6T8Q1_9SPHN</name>
<evidence type="ECO:0000313" key="4">
    <source>
        <dbReference type="Proteomes" id="UP000516105"/>
    </source>
</evidence>
<gene>
    <name evidence="3" type="ORF">H9L14_02985</name>
</gene>
<feature type="transmembrane region" description="Helical" evidence="1">
    <location>
        <begin position="93"/>
        <end position="112"/>
    </location>
</feature>
<protein>
    <recommendedName>
        <fullName evidence="2">Potassium channel domain-containing protein</fullName>
    </recommendedName>
</protein>
<dbReference type="InterPro" id="IPR013099">
    <property type="entry name" value="K_chnl_dom"/>
</dbReference>
<reference evidence="3 4" key="1">
    <citation type="submission" date="2020-08" db="EMBL/GenBank/DDBJ databases">
        <title>Genome sequence of Sphingomonas sediminicola KACC 15039T.</title>
        <authorList>
            <person name="Hyun D.-W."/>
            <person name="Bae J.-W."/>
        </authorList>
    </citation>
    <scope>NUCLEOTIDE SEQUENCE [LARGE SCALE GENOMIC DNA]</scope>
    <source>
        <strain evidence="3 4">KACC 15039</strain>
    </source>
</reference>
<evidence type="ECO:0000259" key="2">
    <source>
        <dbReference type="Pfam" id="PF07885"/>
    </source>
</evidence>
<keyword evidence="1" id="KW-1133">Transmembrane helix</keyword>
<feature type="transmembrane region" description="Helical" evidence="1">
    <location>
        <begin position="12"/>
        <end position="35"/>
    </location>
</feature>
<dbReference type="Pfam" id="PF07885">
    <property type="entry name" value="Ion_trans_2"/>
    <property type="match status" value="1"/>
</dbReference>
<evidence type="ECO:0000313" key="3">
    <source>
        <dbReference type="EMBL" id="QNP46221.1"/>
    </source>
</evidence>
<dbReference type="Proteomes" id="UP000516105">
    <property type="component" value="Chromosome"/>
</dbReference>
<evidence type="ECO:0000256" key="1">
    <source>
        <dbReference type="SAM" id="Phobius"/>
    </source>
</evidence>
<organism evidence="3 4">
    <name type="scientific">Sphingomonas sediminicola</name>
    <dbReference type="NCBI Taxonomy" id="386874"/>
    <lineage>
        <taxon>Bacteria</taxon>
        <taxon>Pseudomonadati</taxon>
        <taxon>Pseudomonadota</taxon>
        <taxon>Alphaproteobacteria</taxon>
        <taxon>Sphingomonadales</taxon>
        <taxon>Sphingomonadaceae</taxon>
        <taxon>Sphingomonas</taxon>
    </lineage>
</organism>
<feature type="transmembrane region" description="Helical" evidence="1">
    <location>
        <begin position="118"/>
        <end position="138"/>
    </location>
</feature>
<dbReference type="RefSeq" id="WP_187709174.1">
    <property type="nucleotide sequence ID" value="NZ_CP060782.1"/>
</dbReference>